<comment type="caution">
    <text evidence="1">The sequence shown here is derived from an EMBL/GenBank/DDBJ whole genome shotgun (WGS) entry which is preliminary data.</text>
</comment>
<dbReference type="RefSeq" id="WP_176950789.1">
    <property type="nucleotide sequence ID" value="NZ_JABXYK010000009.1"/>
</dbReference>
<evidence type="ECO:0000313" key="1">
    <source>
        <dbReference type="EMBL" id="NVP56825.1"/>
    </source>
</evidence>
<dbReference type="SUPFAM" id="SSF53756">
    <property type="entry name" value="UDP-Glycosyltransferase/glycogen phosphorylase"/>
    <property type="match status" value="1"/>
</dbReference>
<dbReference type="Gene3D" id="3.40.50.2000">
    <property type="entry name" value="Glycogen Phosphorylase B"/>
    <property type="match status" value="1"/>
</dbReference>
<dbReference type="PANTHER" id="PTHR12526:SF630">
    <property type="entry name" value="GLYCOSYLTRANSFERASE"/>
    <property type="match status" value="1"/>
</dbReference>
<evidence type="ECO:0000313" key="2">
    <source>
        <dbReference type="Proteomes" id="UP000659172"/>
    </source>
</evidence>
<reference evidence="1 2" key="1">
    <citation type="submission" date="2020-06" db="EMBL/GenBank/DDBJ databases">
        <title>Rhizobium sp.nov. isolated from the tomato plant.</title>
        <authorList>
            <person name="Thin K.K."/>
            <person name="Zhang X."/>
            <person name="He S."/>
        </authorList>
    </citation>
    <scope>NUCLEOTIDE SEQUENCE [LARGE SCALE GENOMIC DNA]</scope>
    <source>
        <strain evidence="1 2">DBTS2</strain>
    </source>
</reference>
<name>A0ABX2QGF3_9HYPH</name>
<organism evidence="1 2">
    <name type="scientific">Mycoplana rhizolycopersici</name>
    <dbReference type="NCBI Taxonomy" id="2746702"/>
    <lineage>
        <taxon>Bacteria</taxon>
        <taxon>Pseudomonadati</taxon>
        <taxon>Pseudomonadota</taxon>
        <taxon>Alphaproteobacteria</taxon>
        <taxon>Hyphomicrobiales</taxon>
        <taxon>Rhizobiaceae</taxon>
        <taxon>Mycoplana</taxon>
    </lineage>
</organism>
<dbReference type="PANTHER" id="PTHR12526">
    <property type="entry name" value="GLYCOSYLTRANSFERASE"/>
    <property type="match status" value="1"/>
</dbReference>
<keyword evidence="2" id="KW-1185">Reference proteome</keyword>
<protein>
    <submittedName>
        <fullName evidence="1">Glycosyltransferase</fullName>
    </submittedName>
</protein>
<sequence>MSENLALAPKRRLPTADLPGAPDPEINAAFIRSNSDAYEWLVQAIQANMGTVSAEETLKKIEDAARFAGDYHTGRFCDGAIENLALQIGRSLDDQFAESEFGVRRHPDSPRRVLHVSHRVLGVGGHTRTILHWTRADKSSIHSLLLLNQGDVEVPSWLDEAIRDGGGQVRSLPSAIPLLQKAVALRDHARTNADLVILHHFASDIVPTVAFAGRNNPPVAVSNHADHLFWLGSSVIDIAINSRSASSSLSRGRRQISRNVVLPLPLVDDSADIRRADARAKLGIPDDELVILTIARAEKFRPCPPYDFFATVARILDRAPQTRLYVVGETLEGMLPLLSTQPHPNVHFVGSVENHAEYRAAADLYLESFPFGSLTALLEATLSKLPVVPAYAPLHPLLVSTDDALETGLLNPKSEEEYIERALHLLQDSELRRSEGEILRKLVLADHVADGWMRRLRDVYRETDRLRHAPHPIVPASCIVEEGDMELSMWQAVSRRKAVRDDPLREEQHALLHAVTAHAFVENYAGVRSIVSRSLWRAPLQRFSWHLLAIGLRKHAGGVKRRLWSVFRSGRHAPSNDRKA</sequence>
<accession>A0ABX2QGF3</accession>
<dbReference type="EMBL" id="JABXYK010000009">
    <property type="protein sequence ID" value="NVP56825.1"/>
    <property type="molecule type" value="Genomic_DNA"/>
</dbReference>
<proteinExistence type="predicted"/>
<gene>
    <name evidence="1" type="ORF">HV823_16335</name>
</gene>
<dbReference type="Pfam" id="PF13692">
    <property type="entry name" value="Glyco_trans_1_4"/>
    <property type="match status" value="1"/>
</dbReference>
<dbReference type="Proteomes" id="UP000659172">
    <property type="component" value="Unassembled WGS sequence"/>
</dbReference>